<dbReference type="SUPFAM" id="SSF56925">
    <property type="entry name" value="OMPA-like"/>
    <property type="match status" value="1"/>
</dbReference>
<dbReference type="GO" id="GO:0009279">
    <property type="term" value="C:cell outer membrane"/>
    <property type="evidence" value="ECO:0007669"/>
    <property type="project" value="UniProtKB-SubCell"/>
</dbReference>
<evidence type="ECO:0000256" key="5">
    <source>
        <dbReference type="ARBA" id="ARBA00023136"/>
    </source>
</evidence>
<evidence type="ECO:0000313" key="9">
    <source>
        <dbReference type="Proteomes" id="UP000022311"/>
    </source>
</evidence>
<evidence type="ECO:0000256" key="6">
    <source>
        <dbReference type="SAM" id="SignalP"/>
    </source>
</evidence>
<protein>
    <submittedName>
        <fullName evidence="8">Tia invasion determinant</fullName>
    </submittedName>
</protein>
<dbReference type="PANTHER" id="PTHR35892">
    <property type="entry name" value="OUTER MEMBRANE PROTEIN PAGN-RELATED"/>
    <property type="match status" value="1"/>
</dbReference>
<proteinExistence type="predicted"/>
<accession>A0AAV3M4Y1</accession>
<sequence>MKSIFIITCGLFTSLAVANNNNGLYLSGKIGDSIVNFNNSKVITSSPSGNGPEYHDKNENDSVFSGSISLGYDFHEKFNISARSELELSMREKAETQYHAYGPDEFGISANIKNNARVNTFMFNNYYDFKNQTSFTPYISIGLGLARVDYNRVLSTTIYTPTDVLNSSKTSTINNFAWALGAGTQYTINNNLALDVSYRFLDAGKYQISETDLAGNKDKTETNIRTHDIMLGLVYRF</sequence>
<gene>
    <name evidence="8" type="ORF">HMPREF1563_1974</name>
</gene>
<dbReference type="InterPro" id="IPR027385">
    <property type="entry name" value="Beta-barrel_OMP"/>
</dbReference>
<reference evidence="8 9" key="1">
    <citation type="submission" date="2014-01" db="EMBL/GenBank/DDBJ databases">
        <authorList>
            <person name="Durkin A.S."/>
            <person name="McCorrison J."/>
            <person name="Torralba M."/>
            <person name="Gillis M."/>
            <person name="Haft D.H."/>
            <person name="Methe B."/>
            <person name="Sutton G."/>
            <person name="Nelson K.E."/>
        </authorList>
    </citation>
    <scope>NUCLEOTIDE SEQUENCE [LARGE SCALE GENOMIC DNA]</scope>
    <source>
        <strain evidence="8 9">205/92</strain>
    </source>
</reference>
<comment type="caution">
    <text evidence="8">The sequence shown here is derived from an EMBL/GenBank/DDBJ whole genome shotgun (WGS) entry which is preliminary data.</text>
</comment>
<keyword evidence="4 6" id="KW-0732">Signal</keyword>
<feature type="chain" id="PRO_5043640738" evidence="6">
    <location>
        <begin position="19"/>
        <end position="237"/>
    </location>
</feature>
<dbReference type="Pfam" id="PF13505">
    <property type="entry name" value="OMP_b-brl"/>
    <property type="match status" value="1"/>
</dbReference>
<feature type="domain" description="Outer membrane protein beta-barrel" evidence="7">
    <location>
        <begin position="11"/>
        <end position="237"/>
    </location>
</feature>
<evidence type="ECO:0000313" key="8">
    <source>
        <dbReference type="EMBL" id="EUD10684.1"/>
    </source>
</evidence>
<keyword evidence="3" id="KW-0812">Transmembrane</keyword>
<dbReference type="Gene3D" id="2.40.160.20">
    <property type="match status" value="1"/>
</dbReference>
<evidence type="ECO:0000256" key="2">
    <source>
        <dbReference type="ARBA" id="ARBA00022452"/>
    </source>
</evidence>
<feature type="signal peptide" evidence="6">
    <location>
        <begin position="1"/>
        <end position="18"/>
    </location>
</feature>
<name>A0AAV3M4Y1_9GAMM</name>
<keyword evidence="5" id="KW-0472">Membrane</keyword>
<dbReference type="PANTHER" id="PTHR35892:SF2">
    <property type="entry name" value="OUTER MEMBRANE PROTEIN PAGN"/>
    <property type="match status" value="1"/>
</dbReference>
<dbReference type="EMBL" id="JALD01000049">
    <property type="protein sequence ID" value="EUD10684.1"/>
    <property type="molecule type" value="Genomic_DNA"/>
</dbReference>
<dbReference type="InterPro" id="IPR011250">
    <property type="entry name" value="OMP/PagP_B-barrel"/>
</dbReference>
<organism evidence="8 9">
    <name type="scientific">Providencia alcalifaciens 205/92</name>
    <dbReference type="NCBI Taxonomy" id="1256988"/>
    <lineage>
        <taxon>Bacteria</taxon>
        <taxon>Pseudomonadati</taxon>
        <taxon>Pseudomonadota</taxon>
        <taxon>Gammaproteobacteria</taxon>
        <taxon>Enterobacterales</taxon>
        <taxon>Morganellaceae</taxon>
        <taxon>Providencia</taxon>
    </lineage>
</organism>
<evidence type="ECO:0000256" key="3">
    <source>
        <dbReference type="ARBA" id="ARBA00022692"/>
    </source>
</evidence>
<dbReference type="Proteomes" id="UP000022311">
    <property type="component" value="Unassembled WGS sequence"/>
</dbReference>
<dbReference type="RefSeq" id="WP_006663182.1">
    <property type="nucleotide sequence ID" value="NZ_JALD01000049.1"/>
</dbReference>
<keyword evidence="2" id="KW-1134">Transmembrane beta strand</keyword>
<dbReference type="InterPro" id="IPR051723">
    <property type="entry name" value="Bact_OM_Invasion-Related"/>
</dbReference>
<dbReference type="AlphaFoldDB" id="A0AAV3M4Y1"/>
<evidence type="ECO:0000256" key="4">
    <source>
        <dbReference type="ARBA" id="ARBA00022729"/>
    </source>
</evidence>
<evidence type="ECO:0000256" key="1">
    <source>
        <dbReference type="ARBA" id="ARBA00004571"/>
    </source>
</evidence>
<evidence type="ECO:0000259" key="7">
    <source>
        <dbReference type="Pfam" id="PF13505"/>
    </source>
</evidence>
<comment type="subcellular location">
    <subcellularLocation>
        <location evidence="1">Cell outer membrane</location>
        <topology evidence="1">Multi-pass membrane protein</topology>
    </subcellularLocation>
</comment>